<evidence type="ECO:0000313" key="2">
    <source>
        <dbReference type="EMBL" id="MBM7850451.1"/>
    </source>
</evidence>
<name>A0A9W6IUX3_9HYPH</name>
<evidence type="ECO:0000313" key="4">
    <source>
        <dbReference type="Proteomes" id="UP001143400"/>
    </source>
</evidence>
<reference evidence="2 3" key="2">
    <citation type="submission" date="2021-01" db="EMBL/GenBank/DDBJ databases">
        <title>Genomic Encyclopedia of Type Strains, Phase IV (KMG-IV): sequencing the most valuable type-strain genomes for metagenomic binning, comparative biology and taxonomic classification.</title>
        <authorList>
            <person name="Goeker M."/>
        </authorList>
    </citation>
    <scope>NUCLEOTIDE SEQUENCE [LARGE SCALE GENOMIC DNA]</scope>
    <source>
        <strain evidence="2 3">DSM 6130</strain>
    </source>
</reference>
<gene>
    <name evidence="1" type="ORF">GCM10008170_17640</name>
    <name evidence="2" type="ORF">JOD31_000663</name>
</gene>
<keyword evidence="3" id="KW-1185">Reference proteome</keyword>
<proteinExistence type="predicted"/>
<dbReference type="RefSeq" id="WP_204948873.1">
    <property type="nucleotide sequence ID" value="NZ_BSFF01000002.1"/>
</dbReference>
<dbReference type="AlphaFoldDB" id="A0A9W6IUX3"/>
<accession>A0A9W6IUX3</accession>
<protein>
    <submittedName>
        <fullName evidence="1">Uncharacterized protein</fullName>
    </submittedName>
</protein>
<reference evidence="1" key="3">
    <citation type="submission" date="2023-01" db="EMBL/GenBank/DDBJ databases">
        <authorList>
            <person name="Sun Q."/>
            <person name="Evtushenko L."/>
        </authorList>
    </citation>
    <scope>NUCLEOTIDE SEQUENCE</scope>
    <source>
        <strain evidence="1">VKM B-1606</strain>
    </source>
</reference>
<dbReference type="EMBL" id="BSFF01000002">
    <property type="protein sequence ID" value="GLK55745.1"/>
    <property type="molecule type" value="Genomic_DNA"/>
</dbReference>
<dbReference type="Proteomes" id="UP000758856">
    <property type="component" value="Unassembled WGS sequence"/>
</dbReference>
<dbReference type="EMBL" id="JAFBCY010000001">
    <property type="protein sequence ID" value="MBM7850451.1"/>
    <property type="molecule type" value="Genomic_DNA"/>
</dbReference>
<sequence length="128" mass="14065">MAFDGLDFDAWVKAVFAETGAFTALIVLVEITDDDAKPVASTFLHVIGDEVAWRELRKLFASAPGAWDGVAFFTATSSDGGPIEDPLARIELRRVEQMIDDDRLALNEGAFFDRRGRRMRIDEDGAGA</sequence>
<comment type="caution">
    <text evidence="1">The sequence shown here is derived from an EMBL/GenBank/DDBJ whole genome shotgun (WGS) entry which is preliminary data.</text>
</comment>
<dbReference type="Proteomes" id="UP001143400">
    <property type="component" value="Unassembled WGS sequence"/>
</dbReference>
<evidence type="ECO:0000313" key="3">
    <source>
        <dbReference type="Proteomes" id="UP000758856"/>
    </source>
</evidence>
<reference evidence="1" key="1">
    <citation type="journal article" date="2014" name="Int. J. Syst. Evol. Microbiol.">
        <title>Complete genome sequence of Corynebacterium casei LMG S-19264T (=DSM 44701T), isolated from a smear-ripened cheese.</title>
        <authorList>
            <consortium name="US DOE Joint Genome Institute (JGI-PGF)"/>
            <person name="Walter F."/>
            <person name="Albersmeier A."/>
            <person name="Kalinowski J."/>
            <person name="Ruckert C."/>
        </authorList>
    </citation>
    <scope>NUCLEOTIDE SEQUENCE</scope>
    <source>
        <strain evidence="1">VKM B-1606</strain>
    </source>
</reference>
<organism evidence="1 4">
    <name type="scientific">Methylopila capsulata</name>
    <dbReference type="NCBI Taxonomy" id="61654"/>
    <lineage>
        <taxon>Bacteria</taxon>
        <taxon>Pseudomonadati</taxon>
        <taxon>Pseudomonadota</taxon>
        <taxon>Alphaproteobacteria</taxon>
        <taxon>Hyphomicrobiales</taxon>
        <taxon>Methylopilaceae</taxon>
        <taxon>Methylopila</taxon>
    </lineage>
</organism>
<evidence type="ECO:0000313" key="1">
    <source>
        <dbReference type="EMBL" id="GLK55745.1"/>
    </source>
</evidence>